<evidence type="ECO:0000259" key="1">
    <source>
        <dbReference type="Pfam" id="PF07995"/>
    </source>
</evidence>
<dbReference type="InterPro" id="IPR011041">
    <property type="entry name" value="Quinoprot_gluc/sorb_DH_b-prop"/>
</dbReference>
<dbReference type="PANTHER" id="PTHR19328:SF75">
    <property type="entry name" value="ALDOSE SUGAR DEHYDROGENASE YLII"/>
    <property type="match status" value="1"/>
</dbReference>
<organism evidence="2 3">
    <name type="scientific">Fodinibius salicampi</name>
    <dbReference type="NCBI Taxonomy" id="1920655"/>
    <lineage>
        <taxon>Bacteria</taxon>
        <taxon>Pseudomonadati</taxon>
        <taxon>Balneolota</taxon>
        <taxon>Balneolia</taxon>
        <taxon>Balneolales</taxon>
        <taxon>Balneolaceae</taxon>
        <taxon>Fodinibius</taxon>
    </lineage>
</organism>
<protein>
    <submittedName>
        <fullName evidence="2">PQQ-dependent sugar dehydrogenase</fullName>
    </submittedName>
</protein>
<sequence length="381" mass="42556">MDKSLAIYFLLVLFVGCSNGSEMNENTEAEEPVSPEYTTETVISGDDIPLPWGMAWLPDGDMLVTNRDGELYLVSDGQRSEPLDGVPEVWANSQGGLLDIELHPNYEETGWVYITYSSVEGEGEGANTALMRAQLNDDRTGLVENEVLYKAVPNTDRGQHFGSRIKFDDEGYLYFSIGDRGNRDENPQDITRDGGKIYRLNDDGSIPEGNPFVGEENAKEGIYSYGHRNPQGMDFNSETGQIWVHEHGPRGGDEVNIIEPGNNYGWPEISFGINYDGTSFTEDTAKAGMEQPEWYWDPSIAPSGMAFVTSDVYPNWQGDLLVGSLKFNYLVWCKINDGSIIEEEIIFEDIGRVRDVEQAPDGHIYVATEGKGIQRIVREEE</sequence>
<name>A0ABT3Q149_9BACT</name>
<feature type="domain" description="Glucose/Sorbosone dehydrogenase" evidence="1">
    <location>
        <begin position="51"/>
        <end position="371"/>
    </location>
</feature>
<dbReference type="SUPFAM" id="SSF50952">
    <property type="entry name" value="Soluble quinoprotein glucose dehydrogenase"/>
    <property type="match status" value="1"/>
</dbReference>
<dbReference type="PANTHER" id="PTHR19328">
    <property type="entry name" value="HEDGEHOG-INTERACTING PROTEIN"/>
    <property type="match status" value="1"/>
</dbReference>
<dbReference type="Pfam" id="PF07995">
    <property type="entry name" value="GSDH"/>
    <property type="match status" value="1"/>
</dbReference>
<keyword evidence="3" id="KW-1185">Reference proteome</keyword>
<reference evidence="2 3" key="1">
    <citation type="submission" date="2021-11" db="EMBL/GenBank/DDBJ databases">
        <title>Aliifidinibius sp. nov., a new bacterium isolated from saline soil.</title>
        <authorList>
            <person name="Galisteo C."/>
            <person name="De La Haba R."/>
            <person name="Sanchez-Porro C."/>
            <person name="Ventosa A."/>
        </authorList>
    </citation>
    <scope>NUCLEOTIDE SEQUENCE [LARGE SCALE GENOMIC DNA]</scope>
    <source>
        <strain evidence="2 3">KACC 190600</strain>
    </source>
</reference>
<comment type="caution">
    <text evidence="2">The sequence shown here is derived from an EMBL/GenBank/DDBJ whole genome shotgun (WGS) entry which is preliminary data.</text>
</comment>
<evidence type="ECO:0000313" key="2">
    <source>
        <dbReference type="EMBL" id="MCW9713763.1"/>
    </source>
</evidence>
<accession>A0ABT3Q149</accession>
<dbReference type="InterPro" id="IPR011042">
    <property type="entry name" value="6-blade_b-propeller_TolB-like"/>
</dbReference>
<dbReference type="InterPro" id="IPR012938">
    <property type="entry name" value="Glc/Sorbosone_DH"/>
</dbReference>
<dbReference type="Gene3D" id="2.120.10.30">
    <property type="entry name" value="TolB, C-terminal domain"/>
    <property type="match status" value="1"/>
</dbReference>
<evidence type="ECO:0000313" key="3">
    <source>
        <dbReference type="Proteomes" id="UP001207337"/>
    </source>
</evidence>
<gene>
    <name evidence="2" type="ORF">LQ318_12695</name>
</gene>
<proteinExistence type="predicted"/>
<dbReference type="PROSITE" id="PS51257">
    <property type="entry name" value="PROKAR_LIPOPROTEIN"/>
    <property type="match status" value="1"/>
</dbReference>
<dbReference type="Proteomes" id="UP001207337">
    <property type="component" value="Unassembled WGS sequence"/>
</dbReference>
<dbReference type="RefSeq" id="WP_265790681.1">
    <property type="nucleotide sequence ID" value="NZ_BAABRS010000003.1"/>
</dbReference>
<dbReference type="EMBL" id="JAJNDC010000003">
    <property type="protein sequence ID" value="MCW9713763.1"/>
    <property type="molecule type" value="Genomic_DNA"/>
</dbReference>